<evidence type="ECO:0000313" key="1">
    <source>
        <dbReference type="EMBL" id="SDW69890.1"/>
    </source>
</evidence>
<reference evidence="2" key="1">
    <citation type="submission" date="2016-10" db="EMBL/GenBank/DDBJ databases">
        <authorList>
            <person name="Varghese N."/>
        </authorList>
    </citation>
    <scope>NUCLEOTIDE SEQUENCE [LARGE SCALE GENOMIC DNA]</scope>
    <source>
        <strain evidence="2">DSM 12489</strain>
    </source>
</reference>
<dbReference type="AlphaFoldDB" id="A0A1H2VNN8"/>
<proteinExistence type="predicted"/>
<gene>
    <name evidence="1" type="ORF">SAMN04489725_11195</name>
</gene>
<dbReference type="Proteomes" id="UP000182589">
    <property type="component" value="Unassembled WGS sequence"/>
</dbReference>
<accession>A0A1H2VNN8</accession>
<dbReference type="EMBL" id="FNOJ01000011">
    <property type="protein sequence ID" value="SDW69890.1"/>
    <property type="molecule type" value="Genomic_DNA"/>
</dbReference>
<name>A0A1H2VNN8_9BACL</name>
<sequence length="65" mass="6932">MGQDEAGIPASFLFVVRMGIIVYGKTEWITQFNEGSHGTASLFSGGVKSCFDKRVDIGGSSFLPS</sequence>
<evidence type="ECO:0000313" key="2">
    <source>
        <dbReference type="Proteomes" id="UP000182589"/>
    </source>
</evidence>
<protein>
    <submittedName>
        <fullName evidence="1">Uncharacterized protein</fullName>
    </submittedName>
</protein>
<keyword evidence="2" id="KW-1185">Reference proteome</keyword>
<organism evidence="1 2">
    <name type="scientific">Alicyclobacillus hesperidum</name>
    <dbReference type="NCBI Taxonomy" id="89784"/>
    <lineage>
        <taxon>Bacteria</taxon>
        <taxon>Bacillati</taxon>
        <taxon>Bacillota</taxon>
        <taxon>Bacilli</taxon>
        <taxon>Bacillales</taxon>
        <taxon>Alicyclobacillaceae</taxon>
        <taxon>Alicyclobacillus</taxon>
    </lineage>
</organism>